<dbReference type="PANTHER" id="PTHR30175">
    <property type="entry name" value="PHOSPHOTRANSFERASE SYSTEM TRANSPORT PROTEIN"/>
    <property type="match status" value="1"/>
</dbReference>
<accession>A0A2J4Z9Q6</accession>
<keyword evidence="1" id="KW-1133">Transmembrane helix</keyword>
<dbReference type="EMBL" id="PIET01000552">
    <property type="protein sequence ID" value="PLM59779.1"/>
    <property type="molecule type" value="Genomic_DNA"/>
</dbReference>
<dbReference type="EMBL" id="JAQSKY010000036">
    <property type="protein sequence ID" value="MDS7903097.1"/>
    <property type="molecule type" value="Genomic_DNA"/>
</dbReference>
<evidence type="ECO:0000313" key="4">
    <source>
        <dbReference type="Proteomes" id="UP000234661"/>
    </source>
</evidence>
<evidence type="ECO:0000313" key="2">
    <source>
        <dbReference type="EMBL" id="MDS7903097.1"/>
    </source>
</evidence>
<dbReference type="InterPro" id="IPR050558">
    <property type="entry name" value="PTS_Sugar-Specific_Components"/>
</dbReference>
<reference evidence="2" key="4">
    <citation type="submission" date="2023-01" db="EMBL/GenBank/DDBJ databases">
        <authorList>
            <person name="Du H."/>
            <person name="Wan W."/>
        </authorList>
    </citation>
    <scope>NUCLEOTIDE SEQUENCE</scope>
    <source>
        <strain evidence="2">HD1688</strain>
    </source>
</reference>
<evidence type="ECO:0000256" key="1">
    <source>
        <dbReference type="SAM" id="Phobius"/>
    </source>
</evidence>
<reference evidence="3 4" key="1">
    <citation type="submission" date="2017-11" db="EMBL/GenBank/DDBJ databases">
        <authorList>
            <person name="Han C.G."/>
        </authorList>
    </citation>
    <scope>NUCLEOTIDE SEQUENCE [LARGE SCALE GENOMIC DNA]</scope>
    <source>
        <strain evidence="3 4">A2</strain>
    </source>
</reference>
<dbReference type="Proteomes" id="UP001249822">
    <property type="component" value="Unassembled WGS sequence"/>
</dbReference>
<sequence>MNKMNVTNKVGNIITDFITNAFLPFINILAAAGILKGILLISSLVNIIHANSDIYKVLDSISNAMFYFLPVFLAMNGDASN</sequence>
<dbReference type="KEGG" id="kom:HR38_29300"/>
<reference evidence="3 4" key="2">
    <citation type="submission" date="2018-01" db="EMBL/GenBank/DDBJ databases">
        <title>Genomic study of Klebsiella pneumoniae.</title>
        <authorList>
            <person name="Yang Y."/>
            <person name="Bicalho R."/>
        </authorList>
    </citation>
    <scope>NUCLEOTIDE SEQUENCE [LARGE SCALE GENOMIC DNA]</scope>
    <source>
        <strain evidence="3 4">A2</strain>
    </source>
</reference>
<evidence type="ECO:0000313" key="3">
    <source>
        <dbReference type="EMBL" id="PLM59779.1"/>
    </source>
</evidence>
<keyword evidence="1" id="KW-0472">Membrane</keyword>
<dbReference type="RefSeq" id="WP_040118506.1">
    <property type="nucleotide sequence ID" value="NZ_CABGLF010000037.1"/>
</dbReference>
<gene>
    <name evidence="3" type="ORF">CWM85_17805</name>
    <name evidence="2" type="ORF">PTQ40_29495</name>
</gene>
<protein>
    <submittedName>
        <fullName evidence="3">Uncharacterized protein</fullName>
    </submittedName>
</protein>
<dbReference type="AlphaFoldDB" id="A0A2J4Z9Q6"/>
<proteinExistence type="predicted"/>
<dbReference type="PANTHER" id="PTHR30175:SF1">
    <property type="entry name" value="PTS SYSTEM ARBUTIN-, CELLOBIOSE-, AND SALICIN-SPECIFIC EIIBC COMPONENT-RELATED"/>
    <property type="match status" value="1"/>
</dbReference>
<feature type="transmembrane region" description="Helical" evidence="1">
    <location>
        <begin position="21"/>
        <end position="48"/>
    </location>
</feature>
<organism evidence="3 4">
    <name type="scientific">Klebsiella michiganensis</name>
    <dbReference type="NCBI Taxonomy" id="1134687"/>
    <lineage>
        <taxon>Bacteria</taxon>
        <taxon>Pseudomonadati</taxon>
        <taxon>Pseudomonadota</taxon>
        <taxon>Gammaproteobacteria</taxon>
        <taxon>Enterobacterales</taxon>
        <taxon>Enterobacteriaceae</taxon>
        <taxon>Klebsiella/Raoultella group</taxon>
        <taxon>Klebsiella</taxon>
    </lineage>
</organism>
<name>A0A2J4Z9Q6_9ENTR</name>
<keyword evidence="1" id="KW-0812">Transmembrane</keyword>
<dbReference type="Proteomes" id="UP000234661">
    <property type="component" value="Unassembled WGS sequence"/>
</dbReference>
<reference evidence="2" key="3">
    <citation type="journal article" date="2023" name="Front. Microbiol.">
        <title>Genomic characterization of carbapenem-resistant Klebsiella oxytoca complex in China: a multi-center study.</title>
        <authorList>
            <person name="Wan W."/>
            <person name="Yang X."/>
            <person name="Yu H."/>
            <person name="Wang M."/>
            <person name="Jia W."/>
            <person name="Huang B."/>
            <person name="Qu F."/>
            <person name="Shan B."/>
            <person name="Tang Y.W."/>
            <person name="Chen L."/>
            <person name="Du H."/>
        </authorList>
    </citation>
    <scope>NUCLEOTIDE SEQUENCE</scope>
    <source>
        <strain evidence="2">HD1688</strain>
    </source>
</reference>
<comment type="caution">
    <text evidence="3">The sequence shown here is derived from an EMBL/GenBank/DDBJ whole genome shotgun (WGS) entry which is preliminary data.</text>
</comment>